<keyword evidence="2" id="KW-1185">Reference proteome</keyword>
<dbReference type="EMBL" id="KK853363">
    <property type="protein sequence ID" value="KDR08141.1"/>
    <property type="molecule type" value="Genomic_DNA"/>
</dbReference>
<evidence type="ECO:0000313" key="1">
    <source>
        <dbReference type="EMBL" id="KDR08141.1"/>
    </source>
</evidence>
<accession>A0A067QHP2</accession>
<protein>
    <submittedName>
        <fullName evidence="1">Uncharacterized protein</fullName>
    </submittedName>
</protein>
<organism evidence="1 2">
    <name type="scientific">Zootermopsis nevadensis</name>
    <name type="common">Dampwood termite</name>
    <dbReference type="NCBI Taxonomy" id="136037"/>
    <lineage>
        <taxon>Eukaryota</taxon>
        <taxon>Metazoa</taxon>
        <taxon>Ecdysozoa</taxon>
        <taxon>Arthropoda</taxon>
        <taxon>Hexapoda</taxon>
        <taxon>Insecta</taxon>
        <taxon>Pterygota</taxon>
        <taxon>Neoptera</taxon>
        <taxon>Polyneoptera</taxon>
        <taxon>Dictyoptera</taxon>
        <taxon>Blattodea</taxon>
        <taxon>Blattoidea</taxon>
        <taxon>Termitoidae</taxon>
        <taxon>Termopsidae</taxon>
        <taxon>Zootermopsis</taxon>
    </lineage>
</organism>
<evidence type="ECO:0000313" key="2">
    <source>
        <dbReference type="Proteomes" id="UP000027135"/>
    </source>
</evidence>
<proteinExistence type="predicted"/>
<sequence length="110" mass="12913">MMTDEPFTYLAVAEDRQFFTTLAVQMLSQCTKNYYTVCPSDFVLRKSGHQDCLVALFYGKTDIVLHENFEPVWIRSGKTLRDQLKYCHHLQPSKHLMITHYIKCIHIAEL</sequence>
<gene>
    <name evidence="1" type="ORF">L798_02259</name>
</gene>
<dbReference type="AlphaFoldDB" id="A0A067QHP2"/>
<reference evidence="1 2" key="1">
    <citation type="journal article" date="2014" name="Nat. Commun.">
        <title>Molecular traces of alternative social organization in a termite genome.</title>
        <authorList>
            <person name="Terrapon N."/>
            <person name="Li C."/>
            <person name="Robertson H.M."/>
            <person name="Ji L."/>
            <person name="Meng X."/>
            <person name="Booth W."/>
            <person name="Chen Z."/>
            <person name="Childers C.P."/>
            <person name="Glastad K.M."/>
            <person name="Gokhale K."/>
            <person name="Gowin J."/>
            <person name="Gronenberg W."/>
            <person name="Hermansen R.A."/>
            <person name="Hu H."/>
            <person name="Hunt B.G."/>
            <person name="Huylmans A.K."/>
            <person name="Khalil S.M."/>
            <person name="Mitchell R.D."/>
            <person name="Munoz-Torres M.C."/>
            <person name="Mustard J.A."/>
            <person name="Pan H."/>
            <person name="Reese J.T."/>
            <person name="Scharf M.E."/>
            <person name="Sun F."/>
            <person name="Vogel H."/>
            <person name="Xiao J."/>
            <person name="Yang W."/>
            <person name="Yang Z."/>
            <person name="Yang Z."/>
            <person name="Zhou J."/>
            <person name="Zhu J."/>
            <person name="Brent C.S."/>
            <person name="Elsik C.G."/>
            <person name="Goodisman M.A."/>
            <person name="Liberles D.A."/>
            <person name="Roe R.M."/>
            <person name="Vargo E.L."/>
            <person name="Vilcinskas A."/>
            <person name="Wang J."/>
            <person name="Bornberg-Bauer E."/>
            <person name="Korb J."/>
            <person name="Zhang G."/>
            <person name="Liebig J."/>
        </authorList>
    </citation>
    <scope>NUCLEOTIDE SEQUENCE [LARGE SCALE GENOMIC DNA]</scope>
    <source>
        <tissue evidence="1">Whole organism</tissue>
    </source>
</reference>
<dbReference type="Proteomes" id="UP000027135">
    <property type="component" value="Unassembled WGS sequence"/>
</dbReference>
<name>A0A067QHP2_ZOONE</name>
<dbReference type="InParanoid" id="A0A067QHP2"/>